<accession>A0ABV8F0B5</accession>
<dbReference type="EMBL" id="JBHSBC010000012">
    <property type="protein sequence ID" value="MFC3981289.1"/>
    <property type="molecule type" value="Genomic_DNA"/>
</dbReference>
<feature type="chain" id="PRO_5046202228" evidence="2">
    <location>
        <begin position="28"/>
        <end position="588"/>
    </location>
</feature>
<evidence type="ECO:0000313" key="5">
    <source>
        <dbReference type="Proteomes" id="UP001595698"/>
    </source>
</evidence>
<gene>
    <name evidence="4" type="ORF">ACFOYY_14220</name>
</gene>
<dbReference type="RefSeq" id="WP_386190004.1">
    <property type="nucleotide sequence ID" value="NZ_JBHSBC010000012.1"/>
</dbReference>
<dbReference type="PROSITE" id="PS51257">
    <property type="entry name" value="PROKAR_LIPOPROTEIN"/>
    <property type="match status" value="1"/>
</dbReference>
<feature type="compositionally biased region" description="Low complexity" evidence="1">
    <location>
        <begin position="66"/>
        <end position="86"/>
    </location>
</feature>
<feature type="compositionally biased region" description="Basic and acidic residues" evidence="1">
    <location>
        <begin position="538"/>
        <end position="549"/>
    </location>
</feature>
<feature type="region of interest" description="Disordered" evidence="1">
    <location>
        <begin position="66"/>
        <end position="93"/>
    </location>
</feature>
<dbReference type="InterPro" id="IPR046540">
    <property type="entry name" value="DMFA2_C"/>
</dbReference>
<sequence>MFRAFTHLTVTLAVITTVAAVAGCAPATGTAAGTVSGTAAVAPDLPGAPAGGGALSVKGSPAAAGAALEGTAPTATATEPNPTVAENAKPGDPLWQATPRGGEHEIEGYADKVSVLPGQTFRLRVSTTAAHYTATAFRMGWYGGAGARRVWRSDKLPGTVQEPARTIPGTRTVTAAHWRPGPVVDTADWPEGSYLIRLEASTGGRRFVPITVRSASTEGRLVLVNGVTTWQAYNLWGGRSLYQGPGGFEDRSTAVSFDRPYDTSGARLFLDMERPAIEVAEHSGAPLAYITSLELEDDPHILDGARGLVSLGHDEYWSAGMRRTVEDARDQGVNLAFLGANAVYWRIRFASTPLGPNRLVICHKDGRVDPTTDRWRVTEPESSLTGPMYTCFPAEATYVVHTPDSWVFEGTGVRRGTSFPGLAGVETDEVLPTMPLPRPMEVLSVSPVDCSGRPTTAHSAYYTAPSGAGVFSTGTMRWVCAMRGSACGHGVTDRAGAFVRAATTNVLRAFAEGPAALRHPARDNLAALGLNPVRRAGDQVRDRARDAAKNRVPMSRWKRHRAGHRPAARGARHDRHRFTPRNGHGRRP</sequence>
<keyword evidence="2" id="KW-0732">Signal</keyword>
<feature type="compositionally biased region" description="Basic residues" evidence="1">
    <location>
        <begin position="556"/>
        <end position="588"/>
    </location>
</feature>
<comment type="caution">
    <text evidence="4">The sequence shown here is derived from an EMBL/GenBank/DDBJ whole genome shotgun (WGS) entry which is preliminary data.</text>
</comment>
<dbReference type="Proteomes" id="UP001595698">
    <property type="component" value="Unassembled WGS sequence"/>
</dbReference>
<feature type="region of interest" description="Disordered" evidence="1">
    <location>
        <begin position="538"/>
        <end position="588"/>
    </location>
</feature>
<reference evidence="5" key="1">
    <citation type="journal article" date="2019" name="Int. J. Syst. Evol. Microbiol.">
        <title>The Global Catalogue of Microorganisms (GCM) 10K type strain sequencing project: providing services to taxonomists for standard genome sequencing and annotation.</title>
        <authorList>
            <consortium name="The Broad Institute Genomics Platform"/>
            <consortium name="The Broad Institute Genome Sequencing Center for Infectious Disease"/>
            <person name="Wu L."/>
            <person name="Ma J."/>
        </authorList>
    </citation>
    <scope>NUCLEOTIDE SEQUENCE [LARGE SCALE GENOMIC DNA]</scope>
    <source>
        <strain evidence="5">TBRC 7912</strain>
    </source>
</reference>
<feature type="signal peptide" evidence="2">
    <location>
        <begin position="1"/>
        <end position="27"/>
    </location>
</feature>
<evidence type="ECO:0000259" key="3">
    <source>
        <dbReference type="Pfam" id="PF20254"/>
    </source>
</evidence>
<dbReference type="Pfam" id="PF20254">
    <property type="entry name" value="DMFA2_C"/>
    <property type="match status" value="1"/>
</dbReference>
<evidence type="ECO:0000313" key="4">
    <source>
        <dbReference type="EMBL" id="MFC3981289.1"/>
    </source>
</evidence>
<evidence type="ECO:0000256" key="2">
    <source>
        <dbReference type="SAM" id="SignalP"/>
    </source>
</evidence>
<name>A0ABV8F0B5_9ACTN</name>
<organism evidence="4 5">
    <name type="scientific">Streptosporangium jomthongense</name>
    <dbReference type="NCBI Taxonomy" id="1193683"/>
    <lineage>
        <taxon>Bacteria</taxon>
        <taxon>Bacillati</taxon>
        <taxon>Actinomycetota</taxon>
        <taxon>Actinomycetes</taxon>
        <taxon>Streptosporangiales</taxon>
        <taxon>Streptosporangiaceae</taxon>
        <taxon>Streptosporangium</taxon>
    </lineage>
</organism>
<protein>
    <submittedName>
        <fullName evidence="4">N,N-dimethylformamidase beta subunit family domain-containing protein</fullName>
    </submittedName>
</protein>
<keyword evidence="5" id="KW-1185">Reference proteome</keyword>
<feature type="domain" description="N,N-dimethylformamidase beta subunit-like C-terminal" evidence="3">
    <location>
        <begin position="133"/>
        <end position="485"/>
    </location>
</feature>
<evidence type="ECO:0000256" key="1">
    <source>
        <dbReference type="SAM" id="MobiDB-lite"/>
    </source>
</evidence>
<proteinExistence type="predicted"/>